<dbReference type="SUPFAM" id="SSF50346">
    <property type="entry name" value="PRC-barrel domain"/>
    <property type="match status" value="1"/>
</dbReference>
<dbReference type="AlphaFoldDB" id="A0A2W7IFW6"/>
<keyword evidence="1" id="KW-0732">Signal</keyword>
<organism evidence="3 4">
    <name type="scientific">Humitalea rosea</name>
    <dbReference type="NCBI Taxonomy" id="990373"/>
    <lineage>
        <taxon>Bacteria</taxon>
        <taxon>Pseudomonadati</taxon>
        <taxon>Pseudomonadota</taxon>
        <taxon>Alphaproteobacteria</taxon>
        <taxon>Acetobacterales</taxon>
        <taxon>Roseomonadaceae</taxon>
        <taxon>Humitalea</taxon>
    </lineage>
</organism>
<dbReference type="PANTHER" id="PTHR36505">
    <property type="entry name" value="BLR1072 PROTEIN"/>
    <property type="match status" value="1"/>
</dbReference>
<protein>
    <submittedName>
        <fullName evidence="3">PRC-barrel domain protein</fullName>
    </submittedName>
</protein>
<dbReference type="Gene3D" id="2.30.30.240">
    <property type="entry name" value="PRC-barrel domain"/>
    <property type="match status" value="1"/>
</dbReference>
<evidence type="ECO:0000256" key="1">
    <source>
        <dbReference type="SAM" id="SignalP"/>
    </source>
</evidence>
<feature type="chain" id="PRO_5016136761" evidence="1">
    <location>
        <begin position="22"/>
        <end position="132"/>
    </location>
</feature>
<dbReference type="EMBL" id="QKYU01000010">
    <property type="protein sequence ID" value="PZW45846.1"/>
    <property type="molecule type" value="Genomic_DNA"/>
</dbReference>
<name>A0A2W7IFW6_9PROT</name>
<sequence length="132" mass="13690">MRARITTLILLGTLATVPAMAQTATTPQRNTPAGLVTVDAIRLTGGLRASRIIGAAVSNPSDERIGSVEDLVVTQQDRVLVAIIQVGGFLGLGGKLVAIPFSDLRIAPDNKVTLAGATKESLRALPAFTFGN</sequence>
<accession>A0A2W7IFW6</accession>
<feature type="signal peptide" evidence="1">
    <location>
        <begin position="1"/>
        <end position="21"/>
    </location>
</feature>
<comment type="caution">
    <text evidence="3">The sequence shown here is derived from an EMBL/GenBank/DDBJ whole genome shotgun (WGS) entry which is preliminary data.</text>
</comment>
<dbReference type="InterPro" id="IPR027275">
    <property type="entry name" value="PRC-brl_dom"/>
</dbReference>
<evidence type="ECO:0000313" key="3">
    <source>
        <dbReference type="EMBL" id="PZW45846.1"/>
    </source>
</evidence>
<dbReference type="Proteomes" id="UP000249688">
    <property type="component" value="Unassembled WGS sequence"/>
</dbReference>
<dbReference type="PANTHER" id="PTHR36505:SF1">
    <property type="entry name" value="BLR1072 PROTEIN"/>
    <property type="match status" value="1"/>
</dbReference>
<keyword evidence="4" id="KW-1185">Reference proteome</keyword>
<dbReference type="Pfam" id="PF05239">
    <property type="entry name" value="PRC"/>
    <property type="match status" value="1"/>
</dbReference>
<feature type="domain" description="PRC-barrel" evidence="2">
    <location>
        <begin position="47"/>
        <end position="106"/>
    </location>
</feature>
<proteinExistence type="predicted"/>
<evidence type="ECO:0000313" key="4">
    <source>
        <dbReference type="Proteomes" id="UP000249688"/>
    </source>
</evidence>
<dbReference type="InterPro" id="IPR011033">
    <property type="entry name" value="PRC_barrel-like_sf"/>
</dbReference>
<dbReference type="RefSeq" id="WP_158537190.1">
    <property type="nucleotide sequence ID" value="NZ_QKYU01000010.1"/>
</dbReference>
<dbReference type="OrthoDB" id="8021018at2"/>
<evidence type="ECO:0000259" key="2">
    <source>
        <dbReference type="Pfam" id="PF05239"/>
    </source>
</evidence>
<reference evidence="3 4" key="1">
    <citation type="submission" date="2018-06" db="EMBL/GenBank/DDBJ databases">
        <title>Genomic Encyclopedia of Archaeal and Bacterial Type Strains, Phase II (KMG-II): from individual species to whole genera.</title>
        <authorList>
            <person name="Goeker M."/>
        </authorList>
    </citation>
    <scope>NUCLEOTIDE SEQUENCE [LARGE SCALE GENOMIC DNA]</scope>
    <source>
        <strain evidence="3 4">DSM 24525</strain>
    </source>
</reference>
<gene>
    <name evidence="3" type="ORF">C8P66_11044</name>
</gene>